<organism evidence="6 7">
    <name type="scientific">Candidatus Thiodiazotropha taylori</name>
    <dbReference type="NCBI Taxonomy" id="2792791"/>
    <lineage>
        <taxon>Bacteria</taxon>
        <taxon>Pseudomonadati</taxon>
        <taxon>Pseudomonadota</taxon>
        <taxon>Gammaproteobacteria</taxon>
        <taxon>Chromatiales</taxon>
        <taxon>Sedimenticolaceae</taxon>
        <taxon>Candidatus Thiodiazotropha</taxon>
    </lineage>
</organism>
<dbReference type="InterPro" id="IPR011060">
    <property type="entry name" value="RibuloseP-bd_barrel"/>
</dbReference>
<dbReference type="Pfam" id="PF00977">
    <property type="entry name" value="His_biosynth"/>
    <property type="match status" value="1"/>
</dbReference>
<comment type="pathway">
    <text evidence="4">Amino-acid biosynthesis.</text>
</comment>
<dbReference type="SUPFAM" id="SSF51366">
    <property type="entry name" value="Ribulose-phoshate binding barrel"/>
    <property type="match status" value="1"/>
</dbReference>
<accession>A0A944QV67</accession>
<evidence type="ECO:0000256" key="5">
    <source>
        <dbReference type="RuleBase" id="RU003657"/>
    </source>
</evidence>
<proteinExistence type="inferred from homology"/>
<comment type="similarity">
    <text evidence="1 5">Belongs to the HisA/HisF family.</text>
</comment>
<dbReference type="InterPro" id="IPR013785">
    <property type="entry name" value="Aldolase_TIM"/>
</dbReference>
<dbReference type="AlphaFoldDB" id="A0A944QV67"/>
<sequence>MKLIPVIDLKNARAVTAESGKRHAYAPSDTPLCHSSQPREVLSALLNIHPFDTLYIADLDAIGGTGSNLQLIRTLCHDFSDITFWVDNGLTDLEPLCAFARPVIGSESLDDYDQFAHLIALLPLPVLSLDYLDDRFKGPASLEQTFAGWPEDIIVMTLSRVGTSTGPDLTRLERLSNLQPMRHFYAAGGVRNLLDLERLRSIGAAGVLLSTALHQGAIGGREIDRFLNARL</sequence>
<evidence type="ECO:0008006" key="8">
    <source>
        <dbReference type="Google" id="ProtNLM"/>
    </source>
</evidence>
<name>A0A944QV67_9GAMM</name>
<reference evidence="6 7" key="1">
    <citation type="submission" date="2021-05" db="EMBL/GenBank/DDBJ databases">
        <title>Genetic and Functional Diversity in Clade A Lucinid endosymbionts from the Bahamas.</title>
        <authorList>
            <person name="Giani N.M."/>
            <person name="Engel A.S."/>
            <person name="Campbell B.J."/>
        </authorList>
    </citation>
    <scope>NUCLEOTIDE SEQUENCE [LARGE SCALE GENOMIC DNA]</scope>
    <source>
        <strain evidence="6">LUC16012Gg_MoonRockCtena</strain>
    </source>
</reference>
<evidence type="ECO:0000256" key="4">
    <source>
        <dbReference type="ARBA" id="ARBA00029440"/>
    </source>
</evidence>
<comment type="caution">
    <text evidence="6">The sequence shown here is derived from an EMBL/GenBank/DDBJ whole genome shotgun (WGS) entry which is preliminary data.</text>
</comment>
<evidence type="ECO:0000313" key="6">
    <source>
        <dbReference type="EMBL" id="MBT2990902.1"/>
    </source>
</evidence>
<evidence type="ECO:0000256" key="3">
    <source>
        <dbReference type="ARBA" id="ARBA00023102"/>
    </source>
</evidence>
<protein>
    <recommendedName>
        <fullName evidence="8">Nickel transporter</fullName>
    </recommendedName>
</protein>
<dbReference type="InterPro" id="IPR006062">
    <property type="entry name" value="His_biosynth"/>
</dbReference>
<keyword evidence="3 5" id="KW-0368">Histidine biosynthesis</keyword>
<gene>
    <name evidence="6" type="ORF">KME65_18235</name>
</gene>
<dbReference type="Gene3D" id="3.20.20.70">
    <property type="entry name" value="Aldolase class I"/>
    <property type="match status" value="1"/>
</dbReference>
<dbReference type="CDD" id="cd04723">
    <property type="entry name" value="HisA_HisF"/>
    <property type="match status" value="1"/>
</dbReference>
<evidence type="ECO:0000256" key="1">
    <source>
        <dbReference type="ARBA" id="ARBA00009667"/>
    </source>
</evidence>
<evidence type="ECO:0000256" key="2">
    <source>
        <dbReference type="ARBA" id="ARBA00022605"/>
    </source>
</evidence>
<dbReference type="Proteomes" id="UP000770889">
    <property type="component" value="Unassembled WGS sequence"/>
</dbReference>
<dbReference type="GO" id="GO:0000105">
    <property type="term" value="P:L-histidine biosynthetic process"/>
    <property type="evidence" value="ECO:0007669"/>
    <property type="project" value="UniProtKB-KW"/>
</dbReference>
<keyword evidence="2 5" id="KW-0028">Amino-acid biosynthesis</keyword>
<evidence type="ECO:0000313" key="7">
    <source>
        <dbReference type="Proteomes" id="UP000770889"/>
    </source>
</evidence>
<dbReference type="EMBL" id="JAHHGM010000023">
    <property type="protein sequence ID" value="MBT2990902.1"/>
    <property type="molecule type" value="Genomic_DNA"/>
</dbReference>